<reference evidence="2 3" key="1">
    <citation type="submission" date="2013-02" db="EMBL/GenBank/DDBJ databases">
        <title>Genome sequence of Candida maltosa Xu316, a potential industrial strain for xylitol and ethanol production.</title>
        <authorList>
            <person name="Yu J."/>
            <person name="Wang Q."/>
            <person name="Geng X."/>
            <person name="Bao W."/>
            <person name="He P."/>
            <person name="Cai J."/>
        </authorList>
    </citation>
    <scope>NUCLEOTIDE SEQUENCE [LARGE SCALE GENOMIC DNA]</scope>
    <source>
        <strain evidence="3">Xu316</strain>
    </source>
</reference>
<dbReference type="STRING" id="1245528.M3J3I8"/>
<dbReference type="OrthoDB" id="2943660at2759"/>
<evidence type="ECO:0000313" key="2">
    <source>
        <dbReference type="EMBL" id="EMG46463.1"/>
    </source>
</evidence>
<evidence type="ECO:0000313" key="3">
    <source>
        <dbReference type="Proteomes" id="UP000011777"/>
    </source>
</evidence>
<dbReference type="eggNOG" id="ENOG502QRPQ">
    <property type="taxonomic scope" value="Eukaryota"/>
</dbReference>
<dbReference type="HOGENOM" id="CLU_875910_0_0_1"/>
<organism evidence="2 3">
    <name type="scientific">Candida maltosa (strain Xu316)</name>
    <name type="common">Yeast</name>
    <dbReference type="NCBI Taxonomy" id="1245528"/>
    <lineage>
        <taxon>Eukaryota</taxon>
        <taxon>Fungi</taxon>
        <taxon>Dikarya</taxon>
        <taxon>Ascomycota</taxon>
        <taxon>Saccharomycotina</taxon>
        <taxon>Pichiomycetes</taxon>
        <taxon>Debaryomycetaceae</taxon>
        <taxon>Candida/Lodderomyces clade</taxon>
        <taxon>Candida</taxon>
    </lineage>
</organism>
<proteinExistence type="predicted"/>
<feature type="non-terminal residue" evidence="2">
    <location>
        <position position="1"/>
    </location>
</feature>
<dbReference type="AlphaFoldDB" id="M3J3I8"/>
<evidence type="ECO:0000256" key="1">
    <source>
        <dbReference type="SAM" id="MobiDB-lite"/>
    </source>
</evidence>
<protein>
    <submittedName>
        <fullName evidence="2">Uncharacterized protein</fullName>
    </submittedName>
</protein>
<gene>
    <name evidence="2" type="ORF">G210_3289</name>
</gene>
<name>M3J3I8_CANMX</name>
<dbReference type="EMBL" id="AOGT01002000">
    <property type="protein sequence ID" value="EMG46463.1"/>
    <property type="molecule type" value="Genomic_DNA"/>
</dbReference>
<dbReference type="Proteomes" id="UP000011777">
    <property type="component" value="Unassembled WGS sequence"/>
</dbReference>
<keyword evidence="3" id="KW-1185">Reference proteome</keyword>
<sequence length="318" mass="36526">NVDFAYFYLRKVYSSIVGEFFPCLFQLLDENQVNFGDMADLILNPTVLSMIHACSHFNSSTVLRLGATIHEMRQQENFFSRMRSDPSLLKFFTTVSQLERRLIKVSEFFVAAMSRLSERYFHAWKVTKVHGFIINYYKTGEFYQKNDKLNKFLNLSLDQFKEFNDFVGDNLKKYSKSKEIQEEVKNTTESNTIDTPKEMETPSIFFLPPETSNTLADQTQPNPSTIESISDDADWLQEFNIVNNIEIDNMWKSLTQMKQASTDGDNDFSSNDNKNGFSPSSADTIVNNDDIGNAGVLEDLDFFNSIPFETYFGTSGQS</sequence>
<feature type="region of interest" description="Disordered" evidence="1">
    <location>
        <begin position="258"/>
        <end position="284"/>
    </location>
</feature>
<comment type="caution">
    <text evidence="2">The sequence shown here is derived from an EMBL/GenBank/DDBJ whole genome shotgun (WGS) entry which is preliminary data.</text>
</comment>
<accession>M3J3I8</accession>